<dbReference type="EMBL" id="LR031874">
    <property type="protein sequence ID" value="VDD19850.1"/>
    <property type="molecule type" value="Genomic_DNA"/>
</dbReference>
<reference evidence="2" key="1">
    <citation type="submission" date="2018-11" db="EMBL/GenBank/DDBJ databases">
        <authorList>
            <consortium name="Genoscope - CEA"/>
            <person name="William W."/>
        </authorList>
    </citation>
    <scope>NUCLEOTIDE SEQUENCE</scope>
</reference>
<proteinExistence type="predicted"/>
<dbReference type="AlphaFoldDB" id="A0A3P6CYY7"/>
<sequence>MAILLKKKLKLCVSDIVQRNQVSFVQERLLCENVLLATELVKDFYDQGPTTRGYNFWELDPTRRGSWIWRAICKLRPLARLMVSCEVGSGISGSFWLDNWTTLGPLIELVGERGPQVSGLRRDAVEIMDSEEDDKYVWFPEPGRGTGVFSASDTWRAMNPYPIEVFWHEVMWFTGRIPKHAFIIWVAAKDRMVTRDRLIRWGLSVPSTCFLCTGHDECRQHLFFDCAYSNQIWAFFVSQLNFVSPQSFEAVFRWLKAPSRNKNVTLIIRLIHQAVLYLVWKERNKRIHTAVEKPPRTLIAETQQIIKLRLDPLTRRQIIPQGQDSVLAT</sequence>
<accession>A0A3P6CYY7</accession>
<gene>
    <name evidence="2" type="ORF">BOLC2T06931H</name>
</gene>
<feature type="domain" description="Reverse transcriptase zinc-binding" evidence="1">
    <location>
        <begin position="149"/>
        <end position="233"/>
    </location>
</feature>
<dbReference type="Pfam" id="PF13966">
    <property type="entry name" value="zf-RVT"/>
    <property type="match status" value="1"/>
</dbReference>
<protein>
    <recommendedName>
        <fullName evidence="1">Reverse transcriptase zinc-binding domain-containing protein</fullName>
    </recommendedName>
</protein>
<evidence type="ECO:0000313" key="2">
    <source>
        <dbReference type="EMBL" id="VDD19850.1"/>
    </source>
</evidence>
<organism evidence="2">
    <name type="scientific">Brassica oleracea</name>
    <name type="common">Wild cabbage</name>
    <dbReference type="NCBI Taxonomy" id="3712"/>
    <lineage>
        <taxon>Eukaryota</taxon>
        <taxon>Viridiplantae</taxon>
        <taxon>Streptophyta</taxon>
        <taxon>Embryophyta</taxon>
        <taxon>Tracheophyta</taxon>
        <taxon>Spermatophyta</taxon>
        <taxon>Magnoliopsida</taxon>
        <taxon>eudicotyledons</taxon>
        <taxon>Gunneridae</taxon>
        <taxon>Pentapetalae</taxon>
        <taxon>rosids</taxon>
        <taxon>malvids</taxon>
        <taxon>Brassicales</taxon>
        <taxon>Brassicaceae</taxon>
        <taxon>Brassiceae</taxon>
        <taxon>Brassica</taxon>
    </lineage>
</organism>
<dbReference type="InterPro" id="IPR026960">
    <property type="entry name" value="RVT-Znf"/>
</dbReference>
<dbReference type="PANTHER" id="PTHR33116:SF80">
    <property type="entry name" value="REVERSE TRANSCRIPTASE ZINC-BINDING DOMAIN-CONTAINING PROTEIN"/>
    <property type="match status" value="1"/>
</dbReference>
<dbReference type="PANTHER" id="PTHR33116">
    <property type="entry name" value="REVERSE TRANSCRIPTASE ZINC-BINDING DOMAIN-CONTAINING PROTEIN-RELATED-RELATED"/>
    <property type="match status" value="1"/>
</dbReference>
<name>A0A3P6CYY7_BRAOL</name>
<evidence type="ECO:0000259" key="1">
    <source>
        <dbReference type="Pfam" id="PF13966"/>
    </source>
</evidence>